<dbReference type="Pfam" id="PF00550">
    <property type="entry name" value="PP-binding"/>
    <property type="match status" value="1"/>
</dbReference>
<dbReference type="Gene3D" id="1.10.1200.10">
    <property type="entry name" value="ACP-like"/>
    <property type="match status" value="1"/>
</dbReference>
<dbReference type="SUPFAM" id="SSF47336">
    <property type="entry name" value="ACP-like"/>
    <property type="match status" value="1"/>
</dbReference>
<evidence type="ECO:0000313" key="2">
    <source>
        <dbReference type="EMBL" id="ACH85582.1"/>
    </source>
</evidence>
<name>B5SP94_9ACTO</name>
<accession>B5SP94</accession>
<protein>
    <submittedName>
        <fullName evidence="2">Putative ACP</fullName>
    </submittedName>
</protein>
<reference evidence="2" key="1">
    <citation type="journal article" date="2008" name="ChemBioChem">
        <title>Biosynthetic Gene Cluster of Cetoniacytone A, an Unusual Aminocyclitol from the Endosymbiotic Bacterium Actinomyces sp. Lu 9419.</title>
        <authorList>
            <person name="Wu X."/>
            <person name="Flatt P.M."/>
            <person name="Xu H."/>
            <person name="Mahmud T."/>
        </authorList>
    </citation>
    <scope>NUCLEOTIDE SEQUENCE</scope>
    <source>
        <strain evidence="2">Lu 9419</strain>
    </source>
</reference>
<proteinExistence type="predicted"/>
<dbReference type="AlphaFoldDB" id="B5SP94"/>
<evidence type="ECO:0000259" key="1">
    <source>
        <dbReference type="PROSITE" id="PS50075"/>
    </source>
</evidence>
<sequence length="65" mass="6954">MSVMLEPEDVGLDASFTELGIDSLSRLELVALVEQHVGVLVPEDQIPALDSINEVTKFAESLTAA</sequence>
<dbReference type="PROSITE" id="PS50075">
    <property type="entry name" value="CARRIER"/>
    <property type="match status" value="1"/>
</dbReference>
<dbReference type="InterPro" id="IPR036736">
    <property type="entry name" value="ACP-like_sf"/>
</dbReference>
<feature type="domain" description="Carrier" evidence="1">
    <location>
        <begin position="1"/>
        <end position="63"/>
    </location>
</feature>
<dbReference type="EMBL" id="EF120454">
    <property type="protein sequence ID" value="ACH85582.1"/>
    <property type="molecule type" value="Genomic_DNA"/>
</dbReference>
<dbReference type="InterPro" id="IPR009081">
    <property type="entry name" value="PP-bd_ACP"/>
</dbReference>
<organism evidence="2">
    <name type="scientific">Actinomyces sp. Lu 9419</name>
    <dbReference type="NCBI Taxonomy" id="416175"/>
    <lineage>
        <taxon>Bacteria</taxon>
        <taxon>Bacillati</taxon>
        <taxon>Actinomycetota</taxon>
        <taxon>Actinomycetes</taxon>
        <taxon>Actinomycetales</taxon>
        <taxon>Actinomycetaceae</taxon>
        <taxon>Actinomyces</taxon>
    </lineage>
</organism>